<dbReference type="NCBIfam" id="TIGR00778">
    <property type="entry name" value="ahpD_dom"/>
    <property type="match status" value="1"/>
</dbReference>
<dbReference type="SUPFAM" id="SSF69118">
    <property type="entry name" value="AhpD-like"/>
    <property type="match status" value="1"/>
</dbReference>
<comment type="caution">
    <text evidence="2">The sequence shown here is derived from an EMBL/GenBank/DDBJ whole genome shotgun (WGS) entry which is preliminary data.</text>
</comment>
<accession>A0A540VV79</accession>
<dbReference type="STRING" id="1260251.SPISAL_05300"/>
<dbReference type="InterPro" id="IPR004675">
    <property type="entry name" value="AhpD_core"/>
</dbReference>
<dbReference type="GO" id="GO:0051920">
    <property type="term" value="F:peroxiredoxin activity"/>
    <property type="evidence" value="ECO:0007669"/>
    <property type="project" value="InterPro"/>
</dbReference>
<gene>
    <name evidence="2" type="ORF">FKY71_02230</name>
</gene>
<evidence type="ECO:0000313" key="3">
    <source>
        <dbReference type="Proteomes" id="UP000315400"/>
    </source>
</evidence>
<dbReference type="Proteomes" id="UP000315400">
    <property type="component" value="Unassembled WGS sequence"/>
</dbReference>
<dbReference type="PANTHER" id="PTHR33930:SF2">
    <property type="entry name" value="BLR3452 PROTEIN"/>
    <property type="match status" value="1"/>
</dbReference>
<name>A0A540VV79_9GAMM</name>
<reference evidence="2 3" key="1">
    <citation type="submission" date="2019-06" db="EMBL/GenBank/DDBJ databases">
        <title>Metagenome assembled Genome of Spiribacter salinus SL48-SHIP from the microbial mat of Salt Lake 48 (Novosibirsk region, Russia).</title>
        <authorList>
            <person name="Shipova A."/>
            <person name="Rozanov A.S."/>
            <person name="Bryanskaya A.V."/>
            <person name="Peltek S.E."/>
        </authorList>
    </citation>
    <scope>NUCLEOTIDE SEQUENCE [LARGE SCALE GENOMIC DNA]</scope>
    <source>
        <strain evidence="2">SL48-SHIP-2</strain>
    </source>
</reference>
<dbReference type="InterPro" id="IPR003779">
    <property type="entry name" value="CMD-like"/>
</dbReference>
<dbReference type="AlphaFoldDB" id="A0A540VV79"/>
<dbReference type="EMBL" id="VIFK01000007">
    <property type="protein sequence ID" value="TQF00651.1"/>
    <property type="molecule type" value="Genomic_DNA"/>
</dbReference>
<feature type="domain" description="Carboxymuconolactone decarboxylase-like" evidence="1">
    <location>
        <begin position="24"/>
        <end position="106"/>
    </location>
</feature>
<dbReference type="Gene3D" id="1.20.1290.10">
    <property type="entry name" value="AhpD-like"/>
    <property type="match status" value="1"/>
</dbReference>
<evidence type="ECO:0000313" key="2">
    <source>
        <dbReference type="EMBL" id="TQF00651.1"/>
    </source>
</evidence>
<dbReference type="InterPro" id="IPR029032">
    <property type="entry name" value="AhpD-like"/>
</dbReference>
<sequence length="115" mass="12261">MYKDWPQTAQDLSQLMQSFGKGHPEVAKGFMQLSKAAEKDGALSAKDKELMALAIGIAIRCEGCIAFHAKAAAEYGATRDEVLETIGVCLYMGGGPSFVYGSQALEAFDSFSQSA</sequence>
<dbReference type="Pfam" id="PF02627">
    <property type="entry name" value="CMD"/>
    <property type="match status" value="1"/>
</dbReference>
<evidence type="ECO:0000259" key="1">
    <source>
        <dbReference type="Pfam" id="PF02627"/>
    </source>
</evidence>
<protein>
    <submittedName>
        <fullName evidence="2">Carboxymuconolactone decarboxylase family protein</fullName>
    </submittedName>
</protein>
<proteinExistence type="predicted"/>
<dbReference type="PANTHER" id="PTHR33930">
    <property type="entry name" value="ALKYL HYDROPEROXIDE REDUCTASE AHPD"/>
    <property type="match status" value="1"/>
</dbReference>
<organism evidence="2 3">
    <name type="scientific">Spiribacter salinus</name>
    <dbReference type="NCBI Taxonomy" id="1335746"/>
    <lineage>
        <taxon>Bacteria</taxon>
        <taxon>Pseudomonadati</taxon>
        <taxon>Pseudomonadota</taxon>
        <taxon>Gammaproteobacteria</taxon>
        <taxon>Chromatiales</taxon>
        <taxon>Ectothiorhodospiraceae</taxon>
        <taxon>Spiribacter</taxon>
    </lineage>
</organism>